<dbReference type="AlphaFoldDB" id="A0A2U1LCT9"/>
<comment type="caution">
    <text evidence="1">The sequence shown here is derived from an EMBL/GenBank/DDBJ whole genome shotgun (WGS) entry which is preliminary data.</text>
</comment>
<organism evidence="1 2">
    <name type="scientific">Artemisia annua</name>
    <name type="common">Sweet wormwood</name>
    <dbReference type="NCBI Taxonomy" id="35608"/>
    <lineage>
        <taxon>Eukaryota</taxon>
        <taxon>Viridiplantae</taxon>
        <taxon>Streptophyta</taxon>
        <taxon>Embryophyta</taxon>
        <taxon>Tracheophyta</taxon>
        <taxon>Spermatophyta</taxon>
        <taxon>Magnoliopsida</taxon>
        <taxon>eudicotyledons</taxon>
        <taxon>Gunneridae</taxon>
        <taxon>Pentapetalae</taxon>
        <taxon>asterids</taxon>
        <taxon>campanulids</taxon>
        <taxon>Asterales</taxon>
        <taxon>Asteraceae</taxon>
        <taxon>Asteroideae</taxon>
        <taxon>Anthemideae</taxon>
        <taxon>Artemisiinae</taxon>
        <taxon>Artemisia</taxon>
    </lineage>
</organism>
<keyword evidence="2" id="KW-1185">Reference proteome</keyword>
<gene>
    <name evidence="1" type="ORF">CTI12_AA505000</name>
</gene>
<dbReference type="EMBL" id="PKPP01010090">
    <property type="protein sequence ID" value="PWA46822.1"/>
    <property type="molecule type" value="Genomic_DNA"/>
</dbReference>
<reference evidence="1 2" key="1">
    <citation type="journal article" date="2018" name="Mol. Plant">
        <title>The genome of Artemisia annua provides insight into the evolution of Asteraceae family and artemisinin biosynthesis.</title>
        <authorList>
            <person name="Shen Q."/>
            <person name="Zhang L."/>
            <person name="Liao Z."/>
            <person name="Wang S."/>
            <person name="Yan T."/>
            <person name="Shi P."/>
            <person name="Liu M."/>
            <person name="Fu X."/>
            <person name="Pan Q."/>
            <person name="Wang Y."/>
            <person name="Lv Z."/>
            <person name="Lu X."/>
            <person name="Zhang F."/>
            <person name="Jiang W."/>
            <person name="Ma Y."/>
            <person name="Chen M."/>
            <person name="Hao X."/>
            <person name="Li L."/>
            <person name="Tang Y."/>
            <person name="Lv G."/>
            <person name="Zhou Y."/>
            <person name="Sun X."/>
            <person name="Brodelius P.E."/>
            <person name="Rose J.K.C."/>
            <person name="Tang K."/>
        </authorList>
    </citation>
    <scope>NUCLEOTIDE SEQUENCE [LARGE SCALE GENOMIC DNA]</scope>
    <source>
        <strain evidence="2">cv. Huhao1</strain>
        <tissue evidence="1">Leaf</tissue>
    </source>
</reference>
<dbReference type="Proteomes" id="UP000245207">
    <property type="component" value="Unassembled WGS sequence"/>
</dbReference>
<accession>A0A2U1LCT9</accession>
<protein>
    <submittedName>
        <fullName evidence="1">Zinc finger, C2H2-like, PIN domain-like protein</fullName>
    </submittedName>
</protein>
<dbReference type="PANTHER" id="PTHR35744:SF4">
    <property type="entry name" value="OS04G0464600 PROTEIN"/>
    <property type="match status" value="1"/>
</dbReference>
<proteinExistence type="predicted"/>
<evidence type="ECO:0000313" key="2">
    <source>
        <dbReference type="Proteomes" id="UP000245207"/>
    </source>
</evidence>
<sequence length="93" mass="10913">MDNKPPKSVSPFDAFIRLRKAAESFGDVWYKIAYANQCLFDYVPPKFREHRRYRDALPTIRVMQVILVYEENNGDKMAESCAWWKFKSDAASS</sequence>
<dbReference type="OrthoDB" id="3518456at2759"/>
<dbReference type="PANTHER" id="PTHR35744">
    <property type="entry name" value="C2H2-TYPE DOMAIN-CONTAINING PROTEIN"/>
    <property type="match status" value="1"/>
</dbReference>
<name>A0A2U1LCT9_ARTAN</name>
<evidence type="ECO:0000313" key="1">
    <source>
        <dbReference type="EMBL" id="PWA46822.1"/>
    </source>
</evidence>